<feature type="region of interest" description="Disordered" evidence="1">
    <location>
        <begin position="192"/>
        <end position="213"/>
    </location>
</feature>
<sequence length="213" mass="23810">MDNVTETMKSTMCSATKALPAQTIDNICQYLASDGILSLRAVSDTFLSRFYTHRRQLISKPSLKQFLDISAHPALRQNLKSVEFVRAELNPRWKRSYGTNRDHFWPGDSSVGLGTGEEHVNRVGWLGEEKQVVNKWSMYEKELGNLLDLEEITLALQNLKFAGITPALLVSGDLWGASPAHGVHGLHRLRTYPRSGLSSRPQKHSRGPAGYPP</sequence>
<dbReference type="Proteomes" id="UP000073492">
    <property type="component" value="Unassembled WGS sequence"/>
</dbReference>
<dbReference type="AlphaFoldDB" id="A0A139INK2"/>
<accession>A0A139INK2</accession>
<evidence type="ECO:0000313" key="2">
    <source>
        <dbReference type="EMBL" id="KXT16407.1"/>
    </source>
</evidence>
<evidence type="ECO:0008006" key="4">
    <source>
        <dbReference type="Google" id="ProtNLM"/>
    </source>
</evidence>
<evidence type="ECO:0000256" key="1">
    <source>
        <dbReference type="SAM" id="MobiDB-lite"/>
    </source>
</evidence>
<protein>
    <recommendedName>
        <fullName evidence="4">F-box domain-containing protein</fullName>
    </recommendedName>
</protein>
<evidence type="ECO:0000313" key="3">
    <source>
        <dbReference type="Proteomes" id="UP000073492"/>
    </source>
</evidence>
<comment type="caution">
    <text evidence="2">The sequence shown here is derived from an EMBL/GenBank/DDBJ whole genome shotgun (WGS) entry which is preliminary data.</text>
</comment>
<gene>
    <name evidence="2" type="ORF">AC579_5594</name>
</gene>
<dbReference type="OrthoDB" id="3632828at2759"/>
<reference evidence="2 3" key="1">
    <citation type="submission" date="2015-07" db="EMBL/GenBank/DDBJ databases">
        <title>Comparative genomics of the Sigatoka disease complex on banana suggests a link between parallel evolutionary changes in Pseudocercospora fijiensis and Pseudocercospora eumusae and increased virulence on the banana host.</title>
        <authorList>
            <person name="Chang T.-C."/>
            <person name="Salvucci A."/>
            <person name="Crous P.W."/>
            <person name="Stergiopoulos I."/>
        </authorList>
    </citation>
    <scope>NUCLEOTIDE SEQUENCE [LARGE SCALE GENOMIC DNA]</scope>
    <source>
        <strain evidence="2 3">CBS 116634</strain>
    </source>
</reference>
<name>A0A139INK2_9PEZI</name>
<dbReference type="EMBL" id="LFZO01000038">
    <property type="protein sequence ID" value="KXT16407.1"/>
    <property type="molecule type" value="Genomic_DNA"/>
</dbReference>
<keyword evidence="3" id="KW-1185">Reference proteome</keyword>
<organism evidence="2 3">
    <name type="scientific">Pseudocercospora musae</name>
    <dbReference type="NCBI Taxonomy" id="113226"/>
    <lineage>
        <taxon>Eukaryota</taxon>
        <taxon>Fungi</taxon>
        <taxon>Dikarya</taxon>
        <taxon>Ascomycota</taxon>
        <taxon>Pezizomycotina</taxon>
        <taxon>Dothideomycetes</taxon>
        <taxon>Dothideomycetidae</taxon>
        <taxon>Mycosphaerellales</taxon>
        <taxon>Mycosphaerellaceae</taxon>
        <taxon>Pseudocercospora</taxon>
    </lineage>
</organism>
<proteinExistence type="predicted"/>